<dbReference type="PANTHER" id="PTHR43004">
    <property type="entry name" value="TRK SYSTEM POTASSIUM UPTAKE PROTEIN"/>
    <property type="match status" value="1"/>
</dbReference>
<dbReference type="SUPFAM" id="SSF51905">
    <property type="entry name" value="FAD/NAD(P)-binding domain"/>
    <property type="match status" value="1"/>
</dbReference>
<evidence type="ECO:0000313" key="5">
    <source>
        <dbReference type="Proteomes" id="UP000054928"/>
    </source>
</evidence>
<dbReference type="GeneID" id="36408458"/>
<organism evidence="4 5">
    <name type="scientific">Plasmopara halstedii</name>
    <name type="common">Downy mildew of sunflower</name>
    <dbReference type="NCBI Taxonomy" id="4781"/>
    <lineage>
        <taxon>Eukaryota</taxon>
        <taxon>Sar</taxon>
        <taxon>Stramenopiles</taxon>
        <taxon>Oomycota</taxon>
        <taxon>Peronosporomycetes</taxon>
        <taxon>Peronosporales</taxon>
        <taxon>Peronosporaceae</taxon>
        <taxon>Plasmopara</taxon>
    </lineage>
</organism>
<dbReference type="GO" id="GO:0005739">
    <property type="term" value="C:mitochondrion"/>
    <property type="evidence" value="ECO:0007669"/>
    <property type="project" value="TreeGrafter"/>
</dbReference>
<dbReference type="OrthoDB" id="1716816at2759"/>
<dbReference type="InterPro" id="IPR050641">
    <property type="entry name" value="RIFMO-like"/>
</dbReference>
<dbReference type="GO" id="GO:0071949">
    <property type="term" value="F:FAD binding"/>
    <property type="evidence" value="ECO:0007669"/>
    <property type="project" value="InterPro"/>
</dbReference>
<dbReference type="RefSeq" id="XP_024579558.1">
    <property type="nucleotide sequence ID" value="XM_024729153.1"/>
</dbReference>
<feature type="domain" description="FAD-binding" evidence="3">
    <location>
        <begin position="25"/>
        <end position="78"/>
    </location>
</feature>
<protein>
    <submittedName>
        <fullName evidence="4">Polyketide hydroxylase-like</fullName>
    </submittedName>
</protein>
<evidence type="ECO:0000256" key="2">
    <source>
        <dbReference type="ARBA" id="ARBA00022827"/>
    </source>
</evidence>
<accession>A0A0P1AP19</accession>
<dbReference type="EMBL" id="CCYD01000653">
    <property type="protein sequence ID" value="CEG43189.1"/>
    <property type="molecule type" value="Genomic_DNA"/>
</dbReference>
<keyword evidence="2" id="KW-0274">FAD</keyword>
<dbReference type="Gene3D" id="3.50.50.60">
    <property type="entry name" value="FAD/NAD(P)-binding domain"/>
    <property type="match status" value="1"/>
</dbReference>
<dbReference type="GO" id="GO:0006744">
    <property type="term" value="P:ubiquinone biosynthetic process"/>
    <property type="evidence" value="ECO:0007669"/>
    <property type="project" value="TreeGrafter"/>
</dbReference>
<keyword evidence="1" id="KW-0285">Flavoprotein</keyword>
<dbReference type="STRING" id="4781.A0A0P1AP19"/>
<name>A0A0P1AP19_PLAHL</name>
<sequence>MATRQIRKFDSSSIMSPALLRHQKSRVLVVGGGPVGLVTAFLLQKLYNVPTRVVERQRNPTLHPQAHFINLRTMELLYATIPSFHDRLLAKAAPSCLAS</sequence>
<dbReference type="Proteomes" id="UP000054928">
    <property type="component" value="Unassembled WGS sequence"/>
</dbReference>
<dbReference type="GO" id="GO:0016709">
    <property type="term" value="F:oxidoreductase activity, acting on paired donors, with incorporation or reduction of molecular oxygen, NAD(P)H as one donor, and incorporation of one atom of oxygen"/>
    <property type="evidence" value="ECO:0007669"/>
    <property type="project" value="UniProtKB-ARBA"/>
</dbReference>
<dbReference type="PANTHER" id="PTHR43004:SF6">
    <property type="entry name" value="FAD_NAD(P)-BINDING OXIDOREDUCTASE FAMILY PROTEIN"/>
    <property type="match status" value="1"/>
</dbReference>
<proteinExistence type="predicted"/>
<dbReference type="InterPro" id="IPR036188">
    <property type="entry name" value="FAD/NAD-bd_sf"/>
</dbReference>
<evidence type="ECO:0000259" key="3">
    <source>
        <dbReference type="Pfam" id="PF01494"/>
    </source>
</evidence>
<evidence type="ECO:0000313" key="4">
    <source>
        <dbReference type="EMBL" id="CEG43189.1"/>
    </source>
</evidence>
<dbReference type="Pfam" id="PF01494">
    <property type="entry name" value="FAD_binding_3"/>
    <property type="match status" value="1"/>
</dbReference>
<reference evidence="5" key="1">
    <citation type="submission" date="2014-09" db="EMBL/GenBank/DDBJ databases">
        <authorList>
            <person name="Sharma Rahul"/>
            <person name="Thines Marco"/>
        </authorList>
    </citation>
    <scope>NUCLEOTIDE SEQUENCE [LARGE SCALE GENOMIC DNA]</scope>
</reference>
<keyword evidence="5" id="KW-1185">Reference proteome</keyword>
<evidence type="ECO:0000256" key="1">
    <source>
        <dbReference type="ARBA" id="ARBA00022630"/>
    </source>
</evidence>
<dbReference type="AlphaFoldDB" id="A0A0P1AP19"/>
<dbReference type="InterPro" id="IPR002938">
    <property type="entry name" value="FAD-bd"/>
</dbReference>